<comment type="caution">
    <text evidence="2">The sequence shown here is derived from an EMBL/GenBank/DDBJ whole genome shotgun (WGS) entry which is preliminary data.</text>
</comment>
<feature type="transmembrane region" description="Helical" evidence="1">
    <location>
        <begin position="76"/>
        <end position="98"/>
    </location>
</feature>
<dbReference type="Proteomes" id="UP000078516">
    <property type="component" value="Unassembled WGS sequence"/>
</dbReference>
<evidence type="ECO:0000313" key="2">
    <source>
        <dbReference type="EMBL" id="OAQ57056.1"/>
    </source>
</evidence>
<protein>
    <submittedName>
        <fullName evidence="2">Uncharacterized protein</fullName>
    </submittedName>
</protein>
<keyword evidence="1" id="KW-1133">Transmembrane helix</keyword>
<keyword evidence="1" id="KW-0472">Membrane</keyword>
<dbReference type="EMBL" id="LWMN01000001">
    <property type="protein sequence ID" value="OAQ57056.1"/>
    <property type="molecule type" value="Genomic_DNA"/>
</dbReference>
<keyword evidence="1" id="KW-0812">Transmembrane</keyword>
<keyword evidence="3" id="KW-1185">Reference proteome</keyword>
<gene>
    <name evidence="2" type="ORF">A6E74_01380</name>
</gene>
<reference evidence="2 3" key="1">
    <citation type="submission" date="2016-04" db="EMBL/GenBank/DDBJ databases">
        <title>Draft genome of an Enterococcus thailandicus strain isolated from bovine feces.</title>
        <authorList>
            <person name="Beukers A.G."/>
            <person name="Zaheer R."/>
            <person name="Goji N."/>
            <person name="Cook S.R."/>
            <person name="Amoako K."/>
            <person name="Chaves A.V."/>
            <person name="Ward M.P."/>
            <person name="Mcallister T.A."/>
        </authorList>
    </citation>
    <scope>NUCLEOTIDE SEQUENCE [LARGE SCALE GENOMIC DNA]</scope>
    <source>
        <strain evidence="2 3">F0711D 46</strain>
    </source>
</reference>
<organism evidence="2 3">
    <name type="scientific">Enterococcus thailandicus</name>
    <dbReference type="NCBI Taxonomy" id="417368"/>
    <lineage>
        <taxon>Bacteria</taxon>
        <taxon>Bacillati</taxon>
        <taxon>Bacillota</taxon>
        <taxon>Bacilli</taxon>
        <taxon>Lactobacillales</taxon>
        <taxon>Enterococcaceae</taxon>
        <taxon>Enterococcus</taxon>
    </lineage>
</organism>
<sequence>MDLEKERIKINCNFCKKDFVLTFNTTQCPNCGENFSPEEVHQVFYNYESRLANSKLYRAGEKMQKSGERIEKTGGFISQIGCFIFMLPLALLCLWFLINMFK</sequence>
<dbReference type="AlphaFoldDB" id="A0A179EV10"/>
<proteinExistence type="predicted"/>
<evidence type="ECO:0000256" key="1">
    <source>
        <dbReference type="SAM" id="Phobius"/>
    </source>
</evidence>
<evidence type="ECO:0000313" key="3">
    <source>
        <dbReference type="Proteomes" id="UP000078516"/>
    </source>
</evidence>
<name>A0A179EV10_ENTTH</name>
<accession>A0A179EV10</accession>
<dbReference type="RefSeq" id="WP_067480966.1">
    <property type="nucleotide sequence ID" value="NZ_JBHKAS010000005.1"/>
</dbReference>